<sequence>MTDMLSGPVTSTAIGRDAHAVTRSASDRDAHAVTRTASDRDADAWPWTAPSRDARPLPTPPTGGHTHAPRPLTATHVTASKEYGHG</sequence>
<feature type="compositionally biased region" description="Low complexity" evidence="1">
    <location>
        <begin position="62"/>
        <end position="71"/>
    </location>
</feature>
<dbReference type="Proteomes" id="UP000053859">
    <property type="component" value="Unassembled WGS sequence"/>
</dbReference>
<evidence type="ECO:0000256" key="1">
    <source>
        <dbReference type="SAM" id="MobiDB-lite"/>
    </source>
</evidence>
<dbReference type="PATRIC" id="fig|146537.3.peg.7828"/>
<name>A0A0K8PXB6_STRAJ</name>
<dbReference type="AlphaFoldDB" id="A0A0K8PXB6"/>
<organism evidence="2 3">
    <name type="scientific">Streptomyces azureus</name>
    <dbReference type="NCBI Taxonomy" id="146537"/>
    <lineage>
        <taxon>Bacteria</taxon>
        <taxon>Bacillati</taxon>
        <taxon>Actinomycetota</taxon>
        <taxon>Actinomycetes</taxon>
        <taxon>Kitasatosporales</taxon>
        <taxon>Streptomycetaceae</taxon>
        <taxon>Streptomyces</taxon>
    </lineage>
</organism>
<evidence type="ECO:0000313" key="2">
    <source>
        <dbReference type="EMBL" id="GAP52557.1"/>
    </source>
</evidence>
<proteinExistence type="predicted"/>
<feature type="compositionally biased region" description="Basic and acidic residues" evidence="1">
    <location>
        <begin position="16"/>
        <end position="43"/>
    </location>
</feature>
<reference evidence="2" key="1">
    <citation type="journal article" date="2015" name="Genome Announc.">
        <title>Draft Genome Sequence of Thiostrepton-Producing Streptomyces azureus ATCC 14921.</title>
        <authorList>
            <person name="Sakihara K."/>
            <person name="Maeda J."/>
            <person name="Tashiro K."/>
            <person name="Fujino Y."/>
            <person name="Kuhara S."/>
            <person name="Ohshima T."/>
            <person name="Ogata S."/>
            <person name="Doi K."/>
        </authorList>
    </citation>
    <scope>NUCLEOTIDE SEQUENCE [LARGE SCALE GENOMIC DNA]</scope>
    <source>
        <strain evidence="2">ATCC14921</strain>
    </source>
</reference>
<accession>A0A0K8PXB6</accession>
<evidence type="ECO:0000313" key="3">
    <source>
        <dbReference type="Proteomes" id="UP000053859"/>
    </source>
</evidence>
<dbReference type="EMBL" id="DF968453">
    <property type="protein sequence ID" value="GAP52557.1"/>
    <property type="molecule type" value="Genomic_DNA"/>
</dbReference>
<protein>
    <submittedName>
        <fullName evidence="2">Uncharacterized protein</fullName>
    </submittedName>
</protein>
<feature type="region of interest" description="Disordered" evidence="1">
    <location>
        <begin position="1"/>
        <end position="86"/>
    </location>
</feature>
<keyword evidence="3" id="KW-1185">Reference proteome</keyword>
<gene>
    <name evidence="2" type="ORF">SAZU_7434</name>
</gene>